<evidence type="ECO:0000256" key="3">
    <source>
        <dbReference type="PROSITE-ProRule" id="PRU00023"/>
    </source>
</evidence>
<dbReference type="Proteomes" id="UP000479190">
    <property type="component" value="Unassembled WGS sequence"/>
</dbReference>
<gene>
    <name evidence="4" type="ORF">TBRA_LOCUS1951</name>
</gene>
<protein>
    <submittedName>
        <fullName evidence="4">Uncharacterized protein</fullName>
    </submittedName>
</protein>
<dbReference type="SUPFAM" id="SSF48403">
    <property type="entry name" value="Ankyrin repeat"/>
    <property type="match status" value="5"/>
</dbReference>
<feature type="repeat" description="ANK" evidence="3">
    <location>
        <begin position="1137"/>
        <end position="1169"/>
    </location>
</feature>
<evidence type="ECO:0000313" key="4">
    <source>
        <dbReference type="EMBL" id="CAB0029932.1"/>
    </source>
</evidence>
<feature type="repeat" description="ANK" evidence="3">
    <location>
        <begin position="405"/>
        <end position="437"/>
    </location>
</feature>
<proteinExistence type="predicted"/>
<evidence type="ECO:0000313" key="5">
    <source>
        <dbReference type="Proteomes" id="UP000479190"/>
    </source>
</evidence>
<feature type="repeat" description="ANK" evidence="3">
    <location>
        <begin position="843"/>
        <end position="876"/>
    </location>
</feature>
<feature type="repeat" description="ANK" evidence="3">
    <location>
        <begin position="628"/>
        <end position="660"/>
    </location>
</feature>
<dbReference type="PANTHER" id="PTHR24123:SF33">
    <property type="entry name" value="PROTEIN HOS4"/>
    <property type="match status" value="1"/>
</dbReference>
<organism evidence="4 5">
    <name type="scientific">Trichogramma brassicae</name>
    <dbReference type="NCBI Taxonomy" id="86971"/>
    <lineage>
        <taxon>Eukaryota</taxon>
        <taxon>Metazoa</taxon>
        <taxon>Ecdysozoa</taxon>
        <taxon>Arthropoda</taxon>
        <taxon>Hexapoda</taxon>
        <taxon>Insecta</taxon>
        <taxon>Pterygota</taxon>
        <taxon>Neoptera</taxon>
        <taxon>Endopterygota</taxon>
        <taxon>Hymenoptera</taxon>
        <taxon>Apocrita</taxon>
        <taxon>Proctotrupomorpha</taxon>
        <taxon>Chalcidoidea</taxon>
        <taxon>Trichogrammatidae</taxon>
        <taxon>Trichogramma</taxon>
    </lineage>
</organism>
<keyword evidence="2 3" id="KW-0040">ANK repeat</keyword>
<keyword evidence="1" id="KW-0677">Repeat</keyword>
<dbReference type="InterPro" id="IPR036770">
    <property type="entry name" value="Ankyrin_rpt-contain_sf"/>
</dbReference>
<dbReference type="OrthoDB" id="194358at2759"/>
<evidence type="ECO:0000256" key="1">
    <source>
        <dbReference type="ARBA" id="ARBA00022737"/>
    </source>
</evidence>
<feature type="repeat" description="ANK" evidence="3">
    <location>
        <begin position="479"/>
        <end position="511"/>
    </location>
</feature>
<feature type="repeat" description="ANK" evidence="3">
    <location>
        <begin position="555"/>
        <end position="587"/>
    </location>
</feature>
<dbReference type="PANTHER" id="PTHR24123">
    <property type="entry name" value="ANKYRIN REPEAT-CONTAINING"/>
    <property type="match status" value="1"/>
</dbReference>
<keyword evidence="5" id="KW-1185">Reference proteome</keyword>
<dbReference type="AlphaFoldDB" id="A0A6H5HXQ1"/>
<dbReference type="InterPro" id="IPR051165">
    <property type="entry name" value="Multifunctional_ANK_Repeat"/>
</dbReference>
<dbReference type="Pfam" id="PF00023">
    <property type="entry name" value="Ank"/>
    <property type="match status" value="4"/>
</dbReference>
<accession>A0A6H5HXQ1</accession>
<feature type="repeat" description="ANK" evidence="3">
    <location>
        <begin position="702"/>
        <end position="734"/>
    </location>
</feature>
<feature type="repeat" description="ANK" evidence="3">
    <location>
        <begin position="113"/>
        <end position="145"/>
    </location>
</feature>
<feature type="repeat" description="ANK" evidence="3">
    <location>
        <begin position="188"/>
        <end position="220"/>
    </location>
</feature>
<feature type="repeat" description="ANK" evidence="3">
    <location>
        <begin position="918"/>
        <end position="950"/>
    </location>
</feature>
<evidence type="ECO:0000256" key="2">
    <source>
        <dbReference type="ARBA" id="ARBA00023043"/>
    </source>
</evidence>
<dbReference type="Gene3D" id="1.25.40.20">
    <property type="entry name" value="Ankyrin repeat-containing domain"/>
    <property type="match status" value="10"/>
</dbReference>
<dbReference type="SMART" id="SM00248">
    <property type="entry name" value="ANK"/>
    <property type="match status" value="27"/>
</dbReference>
<dbReference type="PRINTS" id="PR01415">
    <property type="entry name" value="ANKYRIN"/>
</dbReference>
<name>A0A6H5HXQ1_9HYME</name>
<feature type="repeat" description="ANK" evidence="3">
    <location>
        <begin position="806"/>
        <end position="840"/>
    </location>
</feature>
<feature type="repeat" description="ANK" evidence="3">
    <location>
        <begin position="221"/>
        <end position="253"/>
    </location>
</feature>
<feature type="repeat" description="ANK" evidence="3">
    <location>
        <begin position="1064"/>
        <end position="1096"/>
    </location>
</feature>
<feature type="repeat" description="ANK" evidence="3">
    <location>
        <begin position="332"/>
        <end position="364"/>
    </location>
</feature>
<dbReference type="EMBL" id="CADCXV010000380">
    <property type="protein sequence ID" value="CAB0029932.1"/>
    <property type="molecule type" value="Genomic_DNA"/>
</dbReference>
<dbReference type="InterPro" id="IPR002110">
    <property type="entry name" value="Ankyrin_rpt"/>
</dbReference>
<dbReference type="Pfam" id="PF12796">
    <property type="entry name" value="Ank_2"/>
    <property type="match status" value="5"/>
</dbReference>
<feature type="repeat" description="ANK" evidence="3">
    <location>
        <begin position="257"/>
        <end position="289"/>
    </location>
</feature>
<reference evidence="4 5" key="1">
    <citation type="submission" date="2020-02" db="EMBL/GenBank/DDBJ databases">
        <authorList>
            <person name="Ferguson B K."/>
        </authorList>
    </citation>
    <scope>NUCLEOTIDE SEQUENCE [LARGE SCALE GENOMIC DNA]</scope>
</reference>
<dbReference type="PROSITE" id="PS50297">
    <property type="entry name" value="ANK_REP_REGION"/>
    <property type="match status" value="12"/>
</dbReference>
<sequence>MDNFQEMMRDWAQRDNLPDFMEVEDIDSEESTASRTQIENAQKMLNYALTCNRMNDVGAALRLGANPNCANAKGLRPLHIVCNRKVDDDSIEEFFKLCDDGQKTVHVDAPDGLLQTPLHYALFHGLKSASKYLLSRSADPNSPNKDGLTALHVMCKRNGDDEDDLMTDFFGVCDDHEKTVLIDARDKFDRTPLYYALLRNQKKVAKLLLKRGAHPNLPDKDGFTPLHVICATNDDELLRLFLDNSTQPVQLDSRDRLGQTPLHYAVSRGCKSLIKPLLERGADPCLANAKGSTALHLVCHREDVDDDDFMEHFFEVCYDARKMLNINAQDGAGGTPLHWALYHGHERLAKLLLARGADPNVANDEDETPLFVVCNRKTDDAEDLAKILFDSNRFELLQVNSRDRAGNAPLLLALARGHARLASLLLENWADPNVHNLARESALHVIVKRNDDDHPLLERFFEICKAFGKTLLVDVQDATSRTALHHAQSLGLEKTVKVLLRAGANPYLPDVDRKTYLHYAASRATDDDDGALADFLSSCRDNCQPPVDVDARDDMGWTPLHHALHHGHTRATELLLRGNADPNVASEQKETPLHVIAQRNNDDELMEHFFKICQDVGKKVEVDCQDECRQTPLHHALRRGQQKSTATLLKNGADPNVADKDEWTPLHVICQRDDDSEDMLKLFFALCKGVKKTVELEARDNVGCTPLHHAVHRGLKKITATLLKRGVDPNLVSDNKSTALHVLCQRDKADDDDLIKLFFKNCKDVEVDAKNDGGQTALHHAMYRGHKKLTATLLKNGADPNVVDTNDYTPLHVICQSDDDSEDLLKLFLKTGKDVKVDVKDKMGWTPLHHATWRGHKKITATLLKQKSIDPNAVENNGWTPLHLMCKRNVDDDDLMKTFFETCKKVKNTVMIDSADSSGNTPLHWAVANGHIALARVLLKRRAHPNLANGDGDGPLHVICNRKIDDDLMELFLNSCDELKKKVLVDAPDRTVHTALHRALHFRLKGPTEALLKYGADPNLADPAGWPPLRSLTSSIKDDGLLEKFLEVCYEFRLPLKATVWDSSESTPLHYSTYHGLKKVTELLLILGAEANWSDVNKSTPLHLICNREVEDDLIKTFFEYCKLMKTSVLVNVQDNDGNTPLHLALTRGHKLTLSLLLEQGADANAANNKGETPLHIICKGQFKDSDQLVTQLLYSNLGTRVLVNAVNFSDQTPIELAARNNLFTTLEILNNYQDNSSDDFSHII</sequence>
<feature type="repeat" description="ANK" evidence="3">
    <location>
        <begin position="773"/>
        <end position="805"/>
    </location>
</feature>
<dbReference type="PROSITE" id="PS50088">
    <property type="entry name" value="ANK_REPEAT"/>
    <property type="match status" value="16"/>
</dbReference>